<feature type="transmembrane region" description="Helical" evidence="7">
    <location>
        <begin position="436"/>
        <end position="461"/>
    </location>
</feature>
<dbReference type="PANTHER" id="PTHR10465:SF0">
    <property type="entry name" value="SARCALUMENIN"/>
    <property type="match status" value="1"/>
</dbReference>
<protein>
    <submittedName>
        <fullName evidence="9">Dynamin family protein</fullName>
    </submittedName>
</protein>
<evidence type="ECO:0000256" key="5">
    <source>
        <dbReference type="ARBA" id="ARBA00023136"/>
    </source>
</evidence>
<accession>A0AAI8GDN9</accession>
<feature type="coiled-coil region" evidence="6">
    <location>
        <begin position="277"/>
        <end position="308"/>
    </location>
</feature>
<dbReference type="EMBL" id="CP014334">
    <property type="protein sequence ID" value="AMW33559.1"/>
    <property type="molecule type" value="Genomic_DNA"/>
</dbReference>
<keyword evidence="10" id="KW-1185">Reference proteome</keyword>
<keyword evidence="5 7" id="KW-0472">Membrane</keyword>
<dbReference type="RefSeq" id="WP_033191609.1">
    <property type="nucleotide sequence ID" value="NZ_CP014334.2"/>
</dbReference>
<dbReference type="GO" id="GO:0005525">
    <property type="term" value="F:GTP binding"/>
    <property type="evidence" value="ECO:0007669"/>
    <property type="project" value="UniProtKB-KW"/>
</dbReference>
<dbReference type="Pfam" id="PF00350">
    <property type="entry name" value="Dynamin_N"/>
    <property type="match status" value="1"/>
</dbReference>
<evidence type="ECO:0000256" key="6">
    <source>
        <dbReference type="SAM" id="Coils"/>
    </source>
</evidence>
<keyword evidence="7" id="KW-1133">Transmembrane helix</keyword>
<reference evidence="9 10" key="1">
    <citation type="journal article" date="2015" name="Stand. Genomic Sci.">
        <title>Genome sequence of a native-feather degrading extremely thermophilic Eubacterium, Fervidobacterium islandicum AW-1.</title>
        <authorList>
            <person name="Lee Y.J."/>
            <person name="Jeong H."/>
            <person name="Park G.S."/>
            <person name="Kwak Y."/>
            <person name="Lee S.J."/>
            <person name="Lee S.J."/>
            <person name="Park M.K."/>
            <person name="Kim J.Y."/>
            <person name="Kang H.K."/>
            <person name="Shin J.H."/>
            <person name="Lee D.W."/>
        </authorList>
    </citation>
    <scope>NUCLEOTIDE SEQUENCE [LARGE SCALE GENOMIC DNA]</scope>
    <source>
        <strain evidence="9 10">AW-1</strain>
    </source>
</reference>
<evidence type="ECO:0000256" key="7">
    <source>
        <dbReference type="SAM" id="Phobius"/>
    </source>
</evidence>
<dbReference type="PANTHER" id="PTHR10465">
    <property type="entry name" value="TRANSMEMBRANE GTPASE FZO1"/>
    <property type="match status" value="1"/>
</dbReference>
<evidence type="ECO:0000313" key="9">
    <source>
        <dbReference type="EMBL" id="AMW33559.1"/>
    </source>
</evidence>
<dbReference type="KEGG" id="fia:NA23_10200"/>
<dbReference type="GO" id="GO:0016020">
    <property type="term" value="C:membrane"/>
    <property type="evidence" value="ECO:0007669"/>
    <property type="project" value="UniProtKB-SubCell"/>
</dbReference>
<evidence type="ECO:0000259" key="8">
    <source>
        <dbReference type="Pfam" id="PF00350"/>
    </source>
</evidence>
<dbReference type="Proteomes" id="UP000093740">
    <property type="component" value="Chromosome"/>
</dbReference>
<keyword evidence="3" id="KW-0378">Hydrolase</keyword>
<gene>
    <name evidence="9" type="ORF">NA23_10200</name>
</gene>
<evidence type="ECO:0000256" key="4">
    <source>
        <dbReference type="ARBA" id="ARBA00023134"/>
    </source>
</evidence>
<evidence type="ECO:0000256" key="3">
    <source>
        <dbReference type="ARBA" id="ARBA00022801"/>
    </source>
</evidence>
<keyword evidence="4" id="KW-0342">GTP-binding</keyword>
<evidence type="ECO:0000256" key="2">
    <source>
        <dbReference type="ARBA" id="ARBA00022741"/>
    </source>
</evidence>
<proteinExistence type="predicted"/>
<evidence type="ECO:0000256" key="1">
    <source>
        <dbReference type="ARBA" id="ARBA00004370"/>
    </source>
</evidence>
<comment type="subcellular location">
    <subcellularLocation>
        <location evidence="1">Membrane</location>
    </subcellularLocation>
</comment>
<keyword evidence="6" id="KW-0175">Coiled coil</keyword>
<evidence type="ECO:0000313" key="10">
    <source>
        <dbReference type="Proteomes" id="UP000093740"/>
    </source>
</evidence>
<feature type="coiled-coil region" evidence="6">
    <location>
        <begin position="498"/>
        <end position="557"/>
    </location>
</feature>
<dbReference type="Gene3D" id="3.40.50.300">
    <property type="entry name" value="P-loop containing nucleotide triphosphate hydrolases"/>
    <property type="match status" value="1"/>
</dbReference>
<keyword evidence="2" id="KW-0547">Nucleotide-binding</keyword>
<dbReference type="InterPro" id="IPR027094">
    <property type="entry name" value="Mitofusin_fam"/>
</dbReference>
<dbReference type="AlphaFoldDB" id="A0AAI8GDN9"/>
<feature type="domain" description="Dynamin N-terminal" evidence="8">
    <location>
        <begin position="43"/>
        <end position="197"/>
    </location>
</feature>
<name>A0AAI8GDN9_FERIS</name>
<dbReference type="GO" id="GO:0003924">
    <property type="term" value="F:GTPase activity"/>
    <property type="evidence" value="ECO:0007669"/>
    <property type="project" value="InterPro"/>
</dbReference>
<organism evidence="9 10">
    <name type="scientific">Fervidobacterium islandicum</name>
    <dbReference type="NCBI Taxonomy" id="2423"/>
    <lineage>
        <taxon>Bacteria</taxon>
        <taxon>Thermotogati</taxon>
        <taxon>Thermotogota</taxon>
        <taxon>Thermotogae</taxon>
        <taxon>Thermotogales</taxon>
        <taxon>Fervidobacteriaceae</taxon>
        <taxon>Fervidobacterium</taxon>
    </lineage>
</organism>
<dbReference type="InterPro" id="IPR045063">
    <property type="entry name" value="Dynamin_N"/>
</dbReference>
<sequence>MLRTTKMYVSYLDSVLRELNNSGTHDKGAAALKEEMLQAELVIPVVGLFSAGKSTLINRFLGRNYLPVGITPETSLATELRYGIGERIEGIKKDGSVVTHNIEEIHKIKDNASEYRYIRVFLNNEKLKAIEPLVIVDMPGFDSPLDLHNQAILNYLAKGVHYIVVVSVEEGEITKSLLRRLYEIKMVGKDFTMVLNKADLRSESEVTEIKDRIKDELRTEFDEDKDVVVTSILEPQVFERVLNSVNPEELFKSVFLERLKINYFETVESLNMMISALKHSEDEIKSAIENMDESIKKIEERKSQVISDIKIRYSNVKVDDIVRTIKMELENSADELVDIIIYSGEKAFMAEVADIIRFNLLNHLGDLLEDISGDIIRDINFELKRIERKIPEIYLGYTWIEKVSDRIRTTFKRFTKAISNRTENARKVAKGASTAFGLMAILTNIIPSIIEAAIFFLPMIISKAFEKIQKSRIRDKLVEDFIPSVEAKLKEQVRLYLNETIEEMVDEISCEYEKQLEQKKRDLKTVEREKREKINEIEKLISAYEQALKNIQELANEVLFREE</sequence>
<dbReference type="SUPFAM" id="SSF52540">
    <property type="entry name" value="P-loop containing nucleoside triphosphate hydrolases"/>
    <property type="match status" value="1"/>
</dbReference>
<dbReference type="InterPro" id="IPR027417">
    <property type="entry name" value="P-loop_NTPase"/>
</dbReference>
<keyword evidence="7" id="KW-0812">Transmembrane</keyword>